<name>A0A917GDS4_9FLAO</name>
<comment type="caution">
    <text evidence="1">The sequence shown here is derived from an EMBL/GenBank/DDBJ whole genome shotgun (WGS) entry which is preliminary data.</text>
</comment>
<keyword evidence="2" id="KW-1185">Reference proteome</keyword>
<dbReference type="EMBL" id="BMFQ01000001">
    <property type="protein sequence ID" value="GGG40292.1"/>
    <property type="molecule type" value="Genomic_DNA"/>
</dbReference>
<evidence type="ECO:0000313" key="1">
    <source>
        <dbReference type="EMBL" id="GGG40292.1"/>
    </source>
</evidence>
<dbReference type="Proteomes" id="UP000625976">
    <property type="component" value="Unassembled WGS sequence"/>
</dbReference>
<gene>
    <name evidence="1" type="ORF">GCM10010976_09870</name>
</gene>
<sequence length="310" mass="35640">MKQYLIKLFIFSVVIAISIGFVFSKADGRFDPFYKRFTSSKQSSLILGSSRAAQGLVPSVFNEELNKDGFYNYSFTFNTSPFGPTYLNSIKNKFNEESTNNIFIISVDPWVLVSDGLDPENALQFDESENFLGKVTSVNSNPNLSYFVNGFTDLYVKVLINNSNFLLHDDGWLEVSIKQDSLQLEKNLSSSIDNYTQKLETYQFSELRLDYLKQTILFLKPFGEVYLVRLPIHEKMKAIEYQIMPDFDARINKLSEITSVKYINLYNEDGLYQFTDGHHLTKESAMMVSEKVANFIKNIEATNSRINEDQ</sequence>
<proteinExistence type="predicted"/>
<reference evidence="1" key="2">
    <citation type="submission" date="2020-09" db="EMBL/GenBank/DDBJ databases">
        <authorList>
            <person name="Sun Q."/>
            <person name="Zhou Y."/>
        </authorList>
    </citation>
    <scope>NUCLEOTIDE SEQUENCE</scope>
    <source>
        <strain evidence="1">CGMCC 1.12751</strain>
    </source>
</reference>
<protein>
    <submittedName>
        <fullName evidence="1">Uncharacterized protein</fullName>
    </submittedName>
</protein>
<dbReference type="RefSeq" id="WP_188462420.1">
    <property type="nucleotide sequence ID" value="NZ_BMFQ01000001.1"/>
</dbReference>
<dbReference type="AlphaFoldDB" id="A0A917GDS4"/>
<organism evidence="1 2">
    <name type="scientific">Bizionia arctica</name>
    <dbReference type="NCBI Taxonomy" id="1495645"/>
    <lineage>
        <taxon>Bacteria</taxon>
        <taxon>Pseudomonadati</taxon>
        <taxon>Bacteroidota</taxon>
        <taxon>Flavobacteriia</taxon>
        <taxon>Flavobacteriales</taxon>
        <taxon>Flavobacteriaceae</taxon>
        <taxon>Bizionia</taxon>
    </lineage>
</organism>
<evidence type="ECO:0000313" key="2">
    <source>
        <dbReference type="Proteomes" id="UP000625976"/>
    </source>
</evidence>
<accession>A0A917GDS4</accession>
<reference evidence="1" key="1">
    <citation type="journal article" date="2014" name="Int. J. Syst. Evol. Microbiol.">
        <title>Complete genome sequence of Corynebacterium casei LMG S-19264T (=DSM 44701T), isolated from a smear-ripened cheese.</title>
        <authorList>
            <consortium name="US DOE Joint Genome Institute (JGI-PGF)"/>
            <person name="Walter F."/>
            <person name="Albersmeier A."/>
            <person name="Kalinowski J."/>
            <person name="Ruckert C."/>
        </authorList>
    </citation>
    <scope>NUCLEOTIDE SEQUENCE</scope>
    <source>
        <strain evidence="1">CGMCC 1.12751</strain>
    </source>
</reference>